<evidence type="ECO:0000256" key="3">
    <source>
        <dbReference type="ARBA" id="ARBA00022475"/>
    </source>
</evidence>
<evidence type="ECO:0000256" key="2">
    <source>
        <dbReference type="ARBA" id="ARBA00022448"/>
    </source>
</evidence>
<dbReference type="InterPro" id="IPR011701">
    <property type="entry name" value="MFS"/>
</dbReference>
<dbReference type="InterPro" id="IPR036259">
    <property type="entry name" value="MFS_trans_sf"/>
</dbReference>
<feature type="transmembrane region" description="Helical" evidence="7">
    <location>
        <begin position="304"/>
        <end position="321"/>
    </location>
</feature>
<feature type="transmembrane region" description="Helical" evidence="7">
    <location>
        <begin position="282"/>
        <end position="298"/>
    </location>
</feature>
<dbReference type="CDD" id="cd06173">
    <property type="entry name" value="MFS_MefA_like"/>
    <property type="match status" value="1"/>
</dbReference>
<dbReference type="OrthoDB" id="4368225at2"/>
<dbReference type="AlphaFoldDB" id="A0A364NNE3"/>
<gene>
    <name evidence="9" type="ORF">DN062_07635</name>
</gene>
<dbReference type="PANTHER" id="PTHR43266:SF2">
    <property type="entry name" value="MAJOR FACILITATOR SUPERFAMILY (MFS) PROFILE DOMAIN-CONTAINING PROTEIN"/>
    <property type="match status" value="1"/>
</dbReference>
<accession>A0A364NNE3</accession>
<feature type="transmembrane region" description="Helical" evidence="7">
    <location>
        <begin position="167"/>
        <end position="190"/>
    </location>
</feature>
<feature type="transmembrane region" description="Helical" evidence="7">
    <location>
        <begin position="369"/>
        <end position="388"/>
    </location>
</feature>
<feature type="transmembrane region" description="Helical" evidence="7">
    <location>
        <begin position="12"/>
        <end position="36"/>
    </location>
</feature>
<dbReference type="PROSITE" id="PS50850">
    <property type="entry name" value="MFS"/>
    <property type="match status" value="1"/>
</dbReference>
<dbReference type="GO" id="GO:0005886">
    <property type="term" value="C:plasma membrane"/>
    <property type="evidence" value="ECO:0007669"/>
    <property type="project" value="UniProtKB-SubCell"/>
</dbReference>
<dbReference type="Proteomes" id="UP000250744">
    <property type="component" value="Unassembled WGS sequence"/>
</dbReference>
<protein>
    <submittedName>
        <fullName evidence="9">MFS transporter</fullName>
    </submittedName>
</protein>
<organism evidence="9 10">
    <name type="scientific">Nitrincola tibetensis</name>
    <dbReference type="NCBI Taxonomy" id="2219697"/>
    <lineage>
        <taxon>Bacteria</taxon>
        <taxon>Pseudomonadati</taxon>
        <taxon>Pseudomonadota</taxon>
        <taxon>Gammaproteobacteria</taxon>
        <taxon>Oceanospirillales</taxon>
        <taxon>Oceanospirillaceae</taxon>
        <taxon>Nitrincola</taxon>
    </lineage>
</organism>
<evidence type="ECO:0000256" key="5">
    <source>
        <dbReference type="ARBA" id="ARBA00022989"/>
    </source>
</evidence>
<comment type="caution">
    <text evidence="9">The sequence shown here is derived from an EMBL/GenBank/DDBJ whole genome shotgun (WGS) entry which is preliminary data.</text>
</comment>
<feature type="transmembrane region" description="Helical" evidence="7">
    <location>
        <begin position="341"/>
        <end position="363"/>
    </location>
</feature>
<dbReference type="RefSeq" id="WP_112158734.1">
    <property type="nucleotide sequence ID" value="NZ_QKRX01000004.1"/>
</dbReference>
<feature type="transmembrane region" description="Helical" evidence="7">
    <location>
        <begin position="219"/>
        <end position="242"/>
    </location>
</feature>
<evidence type="ECO:0000313" key="9">
    <source>
        <dbReference type="EMBL" id="RAU18629.1"/>
    </source>
</evidence>
<evidence type="ECO:0000313" key="10">
    <source>
        <dbReference type="Proteomes" id="UP000250744"/>
    </source>
</evidence>
<keyword evidence="6 7" id="KW-0472">Membrane</keyword>
<sequence>MFTVLANHSYRQLFLAQIVALLGTGLATVALSLLAYDLADDHAGMVIGTALTIKMLAYVFIAPLASALFRALSRRKLLVTLDLIRASVAVFLPFVSEVWHVYILIFILQSASACFTPLFQATIPDILENEEQYTQALSLSRLAYDLENLISPALAALMLTLMTWQGLFTGTVIGFIASALLILSVTFPIMKAANKNRSGIYQKTTRGIRFYLATPRLRGLLAMNVAVTCAGAMVIVNSVVIVQSTFGLSAQDTALAFTFFGGGSMFAALTMPCLLKRMQDRTLMLGATLLLILGLFSASRISHIIELWTIWFLLGAGYAWIQTPSGRLLTRSSHEEDRPDLFAAQFSLSHACWLFAYPLAGWLGVKLGVSLTFSVFGMVALLAFLLALKLWPAEDPEVVEHYHANFPENHPHIAHSKRLHSHPFVIDDLHEKWPRKSN</sequence>
<feature type="domain" description="Major facilitator superfamily (MFS) profile" evidence="8">
    <location>
        <begin position="9"/>
        <end position="395"/>
    </location>
</feature>
<keyword evidence="3" id="KW-1003">Cell membrane</keyword>
<dbReference type="PANTHER" id="PTHR43266">
    <property type="entry name" value="MACROLIDE-EFFLUX PROTEIN"/>
    <property type="match status" value="1"/>
</dbReference>
<dbReference type="InterPro" id="IPR020846">
    <property type="entry name" value="MFS_dom"/>
</dbReference>
<evidence type="ECO:0000256" key="4">
    <source>
        <dbReference type="ARBA" id="ARBA00022692"/>
    </source>
</evidence>
<evidence type="ECO:0000256" key="6">
    <source>
        <dbReference type="ARBA" id="ARBA00023136"/>
    </source>
</evidence>
<evidence type="ECO:0000256" key="1">
    <source>
        <dbReference type="ARBA" id="ARBA00004651"/>
    </source>
</evidence>
<keyword evidence="2" id="KW-0813">Transport</keyword>
<evidence type="ECO:0000256" key="7">
    <source>
        <dbReference type="SAM" id="Phobius"/>
    </source>
</evidence>
<feature type="transmembrane region" description="Helical" evidence="7">
    <location>
        <begin position="42"/>
        <end position="65"/>
    </location>
</feature>
<keyword evidence="10" id="KW-1185">Reference proteome</keyword>
<dbReference type="Gene3D" id="1.20.1250.20">
    <property type="entry name" value="MFS general substrate transporter like domains"/>
    <property type="match status" value="1"/>
</dbReference>
<dbReference type="SUPFAM" id="SSF103473">
    <property type="entry name" value="MFS general substrate transporter"/>
    <property type="match status" value="1"/>
</dbReference>
<name>A0A364NNE3_9GAMM</name>
<comment type="subcellular location">
    <subcellularLocation>
        <location evidence="1">Cell membrane</location>
        <topology evidence="1">Multi-pass membrane protein</topology>
    </subcellularLocation>
</comment>
<reference evidence="9 10" key="1">
    <citation type="submission" date="2018-06" db="EMBL/GenBank/DDBJ databases">
        <title>Nitrincola tibetense sp. nov., isolated from Lake XuguoCo on Tibetan Plateau.</title>
        <authorList>
            <person name="Xing P."/>
        </authorList>
    </citation>
    <scope>NUCLEOTIDE SEQUENCE [LARGE SCALE GENOMIC DNA]</scope>
    <source>
        <strain evidence="10">xg18</strain>
    </source>
</reference>
<dbReference type="EMBL" id="QKRX01000004">
    <property type="protein sequence ID" value="RAU18629.1"/>
    <property type="molecule type" value="Genomic_DNA"/>
</dbReference>
<dbReference type="Pfam" id="PF07690">
    <property type="entry name" value="MFS_1"/>
    <property type="match status" value="2"/>
</dbReference>
<evidence type="ECO:0000259" key="8">
    <source>
        <dbReference type="PROSITE" id="PS50850"/>
    </source>
</evidence>
<keyword evidence="4 7" id="KW-0812">Transmembrane</keyword>
<dbReference type="GO" id="GO:0022857">
    <property type="term" value="F:transmembrane transporter activity"/>
    <property type="evidence" value="ECO:0007669"/>
    <property type="project" value="InterPro"/>
</dbReference>
<feature type="transmembrane region" description="Helical" evidence="7">
    <location>
        <begin position="254"/>
        <end position="275"/>
    </location>
</feature>
<proteinExistence type="predicted"/>
<keyword evidence="5 7" id="KW-1133">Transmembrane helix</keyword>